<keyword evidence="2" id="KW-1133">Transmembrane helix</keyword>
<proteinExistence type="predicted"/>
<feature type="transmembrane region" description="Helical" evidence="2">
    <location>
        <begin position="50"/>
        <end position="68"/>
    </location>
</feature>
<evidence type="ECO:0000256" key="2">
    <source>
        <dbReference type="SAM" id="Phobius"/>
    </source>
</evidence>
<dbReference type="EMBL" id="JACHNB010000001">
    <property type="protein sequence ID" value="MBB4744475.1"/>
    <property type="molecule type" value="Genomic_DNA"/>
</dbReference>
<evidence type="ECO:0000313" key="3">
    <source>
        <dbReference type="EMBL" id="MBB4744475.1"/>
    </source>
</evidence>
<organism evidence="3 4">
    <name type="scientific">Actinoplanes octamycinicus</name>
    <dbReference type="NCBI Taxonomy" id="135948"/>
    <lineage>
        <taxon>Bacteria</taxon>
        <taxon>Bacillati</taxon>
        <taxon>Actinomycetota</taxon>
        <taxon>Actinomycetes</taxon>
        <taxon>Micromonosporales</taxon>
        <taxon>Micromonosporaceae</taxon>
        <taxon>Actinoplanes</taxon>
    </lineage>
</organism>
<keyword evidence="2" id="KW-0472">Membrane</keyword>
<reference evidence="3 4" key="1">
    <citation type="submission" date="2020-08" db="EMBL/GenBank/DDBJ databases">
        <title>Sequencing the genomes of 1000 actinobacteria strains.</title>
        <authorList>
            <person name="Klenk H.-P."/>
        </authorList>
    </citation>
    <scope>NUCLEOTIDE SEQUENCE [LARGE SCALE GENOMIC DNA]</scope>
    <source>
        <strain evidence="3 4">DSM 45809</strain>
    </source>
</reference>
<protein>
    <submittedName>
        <fullName evidence="3">Uncharacterized protein</fullName>
    </submittedName>
</protein>
<comment type="caution">
    <text evidence="3">The sequence shown here is derived from an EMBL/GenBank/DDBJ whole genome shotgun (WGS) entry which is preliminary data.</text>
</comment>
<accession>A0A7W7H5M4</accession>
<dbReference type="RefSeq" id="WP_185047000.1">
    <property type="nucleotide sequence ID" value="NZ_BAABFG010000005.1"/>
</dbReference>
<evidence type="ECO:0000256" key="1">
    <source>
        <dbReference type="SAM" id="MobiDB-lite"/>
    </source>
</evidence>
<sequence length="70" mass="7930">MTSSHPGQPADPHGPRPEGEGTRGRAERRRERIRRDIQAARTGRKLIPTWLMALVLGLFLAGWLYLIITK</sequence>
<feature type="compositionally biased region" description="Basic and acidic residues" evidence="1">
    <location>
        <begin position="13"/>
        <end position="34"/>
    </location>
</feature>
<dbReference type="AlphaFoldDB" id="A0A7W7H5M4"/>
<evidence type="ECO:0000313" key="4">
    <source>
        <dbReference type="Proteomes" id="UP000546162"/>
    </source>
</evidence>
<dbReference type="Proteomes" id="UP000546162">
    <property type="component" value="Unassembled WGS sequence"/>
</dbReference>
<feature type="region of interest" description="Disordered" evidence="1">
    <location>
        <begin position="1"/>
        <end position="34"/>
    </location>
</feature>
<keyword evidence="2" id="KW-0812">Transmembrane</keyword>
<gene>
    <name evidence="3" type="ORF">BJY16_007934</name>
</gene>
<keyword evidence="4" id="KW-1185">Reference proteome</keyword>
<name>A0A7W7H5M4_9ACTN</name>